<sequence>MTKPKTKTFDELPEWAQRCIRQLRKDVARYRTERNTLRAALEALLTKGPRADSAQTKTPQRNHR</sequence>
<protein>
    <recommendedName>
        <fullName evidence="4">Transposase</fullName>
    </recommendedName>
</protein>
<name>A0ABP9Q5K7_9PSEU</name>
<dbReference type="Proteomes" id="UP001500192">
    <property type="component" value="Unassembled WGS sequence"/>
</dbReference>
<evidence type="ECO:0008006" key="4">
    <source>
        <dbReference type="Google" id="ProtNLM"/>
    </source>
</evidence>
<feature type="region of interest" description="Disordered" evidence="1">
    <location>
        <begin position="45"/>
        <end position="64"/>
    </location>
</feature>
<evidence type="ECO:0000313" key="3">
    <source>
        <dbReference type="Proteomes" id="UP001500192"/>
    </source>
</evidence>
<reference evidence="3" key="1">
    <citation type="journal article" date="2019" name="Int. J. Syst. Evol. Microbiol.">
        <title>The Global Catalogue of Microorganisms (GCM) 10K type strain sequencing project: providing services to taxonomists for standard genome sequencing and annotation.</title>
        <authorList>
            <consortium name="The Broad Institute Genomics Platform"/>
            <consortium name="The Broad Institute Genome Sequencing Center for Infectious Disease"/>
            <person name="Wu L."/>
            <person name="Ma J."/>
        </authorList>
    </citation>
    <scope>NUCLEOTIDE SEQUENCE [LARGE SCALE GENOMIC DNA]</scope>
    <source>
        <strain evidence="3">JCM 18054</strain>
    </source>
</reference>
<evidence type="ECO:0000256" key="1">
    <source>
        <dbReference type="SAM" id="MobiDB-lite"/>
    </source>
</evidence>
<keyword evidence="3" id="KW-1185">Reference proteome</keyword>
<proteinExistence type="predicted"/>
<comment type="caution">
    <text evidence="2">The sequence shown here is derived from an EMBL/GenBank/DDBJ whole genome shotgun (WGS) entry which is preliminary data.</text>
</comment>
<accession>A0ABP9Q5K7</accession>
<feature type="compositionally biased region" description="Polar residues" evidence="1">
    <location>
        <begin position="53"/>
        <end position="64"/>
    </location>
</feature>
<dbReference type="EMBL" id="BAABIB010000043">
    <property type="protein sequence ID" value="GAA5156994.1"/>
    <property type="molecule type" value="Genomic_DNA"/>
</dbReference>
<dbReference type="RefSeq" id="WP_346053143.1">
    <property type="nucleotide sequence ID" value="NZ_BAABIB010000043.1"/>
</dbReference>
<gene>
    <name evidence="2" type="ORF">GCM10023214_15810</name>
</gene>
<organism evidence="2 3">
    <name type="scientific">Amycolatopsis dongchuanensis</name>
    <dbReference type="NCBI Taxonomy" id="1070866"/>
    <lineage>
        <taxon>Bacteria</taxon>
        <taxon>Bacillati</taxon>
        <taxon>Actinomycetota</taxon>
        <taxon>Actinomycetes</taxon>
        <taxon>Pseudonocardiales</taxon>
        <taxon>Pseudonocardiaceae</taxon>
        <taxon>Amycolatopsis</taxon>
    </lineage>
</organism>
<evidence type="ECO:0000313" key="2">
    <source>
        <dbReference type="EMBL" id="GAA5156994.1"/>
    </source>
</evidence>